<dbReference type="AlphaFoldDB" id="A0A7J5AZ74"/>
<sequence>MRLTKLEHAALSIEKSGSRLFIDPGKFTTPITEAAGTVAIVITHEHDDHWTPEQLTRILARNPKTPIFTTPSAAEKIIAADLPDIGEVIDVSAGESVLVGGFDLAFFGGEHAVIHSSIPRIENVGVLVEHGALYYGGDAYSAPEGVDIDVLAVCANAPWMRIAESMDYIERVRPKRVLPVHEMLLAKVGKTLATTRLRESAERAGALLVDLQPFETLELD</sequence>
<dbReference type="InterPro" id="IPR036866">
    <property type="entry name" value="RibonucZ/Hydroxyglut_hydro"/>
</dbReference>
<evidence type="ECO:0000313" key="3">
    <source>
        <dbReference type="Proteomes" id="UP000490386"/>
    </source>
</evidence>
<reference evidence="2 3" key="1">
    <citation type="submission" date="2019-09" db="EMBL/GenBank/DDBJ databases">
        <title>Phylogeny of genus Pseudoclavibacter and closely related genus.</title>
        <authorList>
            <person name="Li Y."/>
        </authorList>
    </citation>
    <scope>NUCLEOTIDE SEQUENCE [LARGE SCALE GENOMIC DNA]</scope>
    <source>
        <strain evidence="2 3">THG-MD12</strain>
    </source>
</reference>
<dbReference type="GO" id="GO:0016787">
    <property type="term" value="F:hydrolase activity"/>
    <property type="evidence" value="ECO:0007669"/>
    <property type="project" value="UniProtKB-KW"/>
</dbReference>
<dbReference type="PANTHER" id="PTHR43546">
    <property type="entry name" value="UPF0173 METAL-DEPENDENT HYDROLASE MJ1163-RELATED"/>
    <property type="match status" value="1"/>
</dbReference>
<feature type="domain" description="Metallo-beta-lactamase" evidence="1">
    <location>
        <begin position="7"/>
        <end position="181"/>
    </location>
</feature>
<evidence type="ECO:0000313" key="2">
    <source>
        <dbReference type="EMBL" id="KAB1636871.1"/>
    </source>
</evidence>
<name>A0A7J5AZ74_9MICO</name>
<dbReference type="Pfam" id="PF13483">
    <property type="entry name" value="Lactamase_B_3"/>
    <property type="match status" value="1"/>
</dbReference>
<organism evidence="2 3">
    <name type="scientific">Pseudoclavibacter terrae</name>
    <dbReference type="NCBI Taxonomy" id="1530195"/>
    <lineage>
        <taxon>Bacteria</taxon>
        <taxon>Bacillati</taxon>
        <taxon>Actinomycetota</taxon>
        <taxon>Actinomycetes</taxon>
        <taxon>Micrococcales</taxon>
        <taxon>Microbacteriaceae</taxon>
        <taxon>Pseudoclavibacter</taxon>
    </lineage>
</organism>
<dbReference type="EMBL" id="WBJX01000005">
    <property type="protein sequence ID" value="KAB1636871.1"/>
    <property type="molecule type" value="Genomic_DNA"/>
</dbReference>
<protein>
    <submittedName>
        <fullName evidence="2">MBL fold metallo-hydrolase</fullName>
    </submittedName>
</protein>
<dbReference type="RefSeq" id="WP_151424584.1">
    <property type="nucleotide sequence ID" value="NZ_CANKVH010000005.1"/>
</dbReference>
<dbReference type="SUPFAM" id="SSF56281">
    <property type="entry name" value="Metallo-hydrolase/oxidoreductase"/>
    <property type="match status" value="1"/>
</dbReference>
<proteinExistence type="predicted"/>
<dbReference type="SMART" id="SM00849">
    <property type="entry name" value="Lactamase_B"/>
    <property type="match status" value="1"/>
</dbReference>
<dbReference type="PANTHER" id="PTHR43546:SF3">
    <property type="entry name" value="UPF0173 METAL-DEPENDENT HYDROLASE MJ1163"/>
    <property type="match status" value="1"/>
</dbReference>
<evidence type="ECO:0000259" key="1">
    <source>
        <dbReference type="SMART" id="SM00849"/>
    </source>
</evidence>
<dbReference type="OrthoDB" id="3190691at2"/>
<gene>
    <name evidence="2" type="ORF">F8O03_15030</name>
</gene>
<dbReference type="InterPro" id="IPR001279">
    <property type="entry name" value="Metallo-B-lactamas"/>
</dbReference>
<dbReference type="Gene3D" id="3.60.15.10">
    <property type="entry name" value="Ribonuclease Z/Hydroxyacylglutathione hydrolase-like"/>
    <property type="match status" value="1"/>
</dbReference>
<dbReference type="InterPro" id="IPR050114">
    <property type="entry name" value="UPF0173_UPF0282_UlaG_hydrolase"/>
</dbReference>
<keyword evidence="2" id="KW-0378">Hydrolase</keyword>
<dbReference type="Proteomes" id="UP000490386">
    <property type="component" value="Unassembled WGS sequence"/>
</dbReference>
<keyword evidence="3" id="KW-1185">Reference proteome</keyword>
<comment type="caution">
    <text evidence="2">The sequence shown here is derived from an EMBL/GenBank/DDBJ whole genome shotgun (WGS) entry which is preliminary data.</text>
</comment>
<accession>A0A7J5AZ74</accession>